<protein>
    <submittedName>
        <fullName evidence="1">Uncharacterized protein</fullName>
    </submittedName>
</protein>
<gene>
    <name evidence="1" type="ORF">ACFQHW_09860</name>
</gene>
<keyword evidence="2" id="KW-1185">Reference proteome</keyword>
<evidence type="ECO:0000313" key="2">
    <source>
        <dbReference type="Proteomes" id="UP001596310"/>
    </source>
</evidence>
<reference evidence="2" key="1">
    <citation type="journal article" date="2019" name="Int. J. Syst. Evol. Microbiol.">
        <title>The Global Catalogue of Microorganisms (GCM) 10K type strain sequencing project: providing services to taxonomists for standard genome sequencing and annotation.</title>
        <authorList>
            <consortium name="The Broad Institute Genomics Platform"/>
            <consortium name="The Broad Institute Genome Sequencing Center for Infectious Disease"/>
            <person name="Wu L."/>
            <person name="Ma J."/>
        </authorList>
    </citation>
    <scope>NUCLEOTIDE SEQUENCE [LARGE SCALE GENOMIC DNA]</scope>
    <source>
        <strain evidence="2">CCM 8897</strain>
    </source>
</reference>
<dbReference type="EMBL" id="JBHSSM010000022">
    <property type="protein sequence ID" value="MFC6315865.1"/>
    <property type="molecule type" value="Genomic_DNA"/>
</dbReference>
<organism evidence="1 2">
    <name type="scientific">Lapidilactobacillus achengensis</name>
    <dbReference type="NCBI Taxonomy" id="2486000"/>
    <lineage>
        <taxon>Bacteria</taxon>
        <taxon>Bacillati</taxon>
        <taxon>Bacillota</taxon>
        <taxon>Bacilli</taxon>
        <taxon>Lactobacillales</taxon>
        <taxon>Lactobacillaceae</taxon>
        <taxon>Lapidilactobacillus</taxon>
    </lineage>
</organism>
<comment type="caution">
    <text evidence="1">The sequence shown here is derived from an EMBL/GenBank/DDBJ whole genome shotgun (WGS) entry which is preliminary data.</text>
</comment>
<dbReference type="RefSeq" id="WP_125599825.1">
    <property type="nucleotide sequence ID" value="NZ_JBHSSM010000022.1"/>
</dbReference>
<proteinExistence type="predicted"/>
<sequence>MVGNRPIQLIHQKLALVHQADCTGVTNLELVTTNNGRQLRGSSSIGNSLPVGVSAQATAITLSGWSGAWRWWIVY</sequence>
<accession>A0ABW1UT98</accession>
<evidence type="ECO:0000313" key="1">
    <source>
        <dbReference type="EMBL" id="MFC6315865.1"/>
    </source>
</evidence>
<dbReference type="Proteomes" id="UP001596310">
    <property type="component" value="Unassembled WGS sequence"/>
</dbReference>
<name>A0ABW1UT98_9LACO</name>